<dbReference type="GO" id="GO:0005829">
    <property type="term" value="C:cytosol"/>
    <property type="evidence" value="ECO:0007669"/>
    <property type="project" value="TreeGrafter"/>
</dbReference>
<feature type="binding site" evidence="3">
    <location>
        <begin position="7"/>
        <end position="14"/>
    </location>
    <ligand>
        <name>substrate</name>
    </ligand>
</feature>
<sequence>MKLIIVRHGQTNFNLERKLQGVTDNELNDNGKNQAEQTKEKLENETFDLILCSPLIRARQTADIINKERKVKIIYDERLIERDFGEFEGKYIKEYNVDEFWSYLQNKKYQKAENIREFLDRVYSFLDEIKEKYKNKNILIVAHAGISVAVECYFNGIPKDDKLVEIRLKNCEYRKYEMKD</sequence>
<dbReference type="PROSITE" id="PS00175">
    <property type="entry name" value="PG_MUTASE"/>
    <property type="match status" value="1"/>
</dbReference>
<proteinExistence type="predicted"/>
<feature type="binding site" evidence="3">
    <location>
        <position position="57"/>
    </location>
    <ligand>
        <name>substrate</name>
    </ligand>
</feature>
<gene>
    <name evidence="4" type="ORF">IAB70_05385</name>
</gene>
<reference evidence="4" key="2">
    <citation type="journal article" date="2021" name="PeerJ">
        <title>Extensive microbial diversity within the chicken gut microbiome revealed by metagenomics and culture.</title>
        <authorList>
            <person name="Gilroy R."/>
            <person name="Ravi A."/>
            <person name="Getino M."/>
            <person name="Pursley I."/>
            <person name="Horton D.L."/>
            <person name="Alikhan N.F."/>
            <person name="Baker D."/>
            <person name="Gharbi K."/>
            <person name="Hall N."/>
            <person name="Watson M."/>
            <person name="Adriaenssens E.M."/>
            <person name="Foster-Nyarko E."/>
            <person name="Jarju S."/>
            <person name="Secka A."/>
            <person name="Antonio M."/>
            <person name="Oren A."/>
            <person name="Chaudhuri R.R."/>
            <person name="La Ragione R."/>
            <person name="Hildebrand F."/>
            <person name="Pallen M.J."/>
        </authorList>
    </citation>
    <scope>NUCLEOTIDE SEQUENCE</scope>
    <source>
        <strain evidence="4">CHK195-15760</strain>
    </source>
</reference>
<dbReference type="PIRSF" id="PIRSF000709">
    <property type="entry name" value="6PFK_2-Ptase"/>
    <property type="match status" value="1"/>
</dbReference>
<accession>A0A9D1M1T4</accession>
<comment type="caution">
    <text evidence="4">The sequence shown here is derived from an EMBL/GenBank/DDBJ whole genome shotgun (WGS) entry which is preliminary data.</text>
</comment>
<organism evidence="4 5">
    <name type="scientific">Candidatus Merdicola faecigallinarum</name>
    <dbReference type="NCBI Taxonomy" id="2840862"/>
    <lineage>
        <taxon>Bacteria</taxon>
        <taxon>Bacillati</taxon>
        <taxon>Bacillota</taxon>
        <taxon>Clostridia</taxon>
        <taxon>Candidatus Merdicola</taxon>
    </lineage>
</organism>
<reference evidence="4" key="1">
    <citation type="submission" date="2020-10" db="EMBL/GenBank/DDBJ databases">
        <authorList>
            <person name="Gilroy R."/>
        </authorList>
    </citation>
    <scope>NUCLEOTIDE SEQUENCE</scope>
    <source>
        <strain evidence="4">CHK195-15760</strain>
    </source>
</reference>
<feature type="active site" description="Proton donor/acceptor" evidence="2">
    <location>
        <position position="81"/>
    </location>
</feature>
<evidence type="ECO:0000313" key="4">
    <source>
        <dbReference type="EMBL" id="HIU52029.1"/>
    </source>
</evidence>
<dbReference type="SUPFAM" id="SSF53254">
    <property type="entry name" value="Phosphoglycerate mutase-like"/>
    <property type="match status" value="1"/>
</dbReference>
<dbReference type="Pfam" id="PF00300">
    <property type="entry name" value="His_Phos_1"/>
    <property type="match status" value="1"/>
</dbReference>
<dbReference type="GO" id="GO:0004331">
    <property type="term" value="F:fructose-2,6-bisphosphate 2-phosphatase activity"/>
    <property type="evidence" value="ECO:0007669"/>
    <property type="project" value="TreeGrafter"/>
</dbReference>
<dbReference type="InterPro" id="IPR001345">
    <property type="entry name" value="PG/BPGM_mutase_AS"/>
</dbReference>
<dbReference type="GO" id="GO:0043456">
    <property type="term" value="P:regulation of pentose-phosphate shunt"/>
    <property type="evidence" value="ECO:0007669"/>
    <property type="project" value="TreeGrafter"/>
</dbReference>
<dbReference type="EMBL" id="DVNH01000041">
    <property type="protein sequence ID" value="HIU52029.1"/>
    <property type="molecule type" value="Genomic_DNA"/>
</dbReference>
<dbReference type="PANTHER" id="PTHR46517:SF1">
    <property type="entry name" value="FRUCTOSE-2,6-BISPHOSPHATASE TIGAR"/>
    <property type="match status" value="1"/>
</dbReference>
<keyword evidence="1" id="KW-0378">Hydrolase</keyword>
<evidence type="ECO:0000256" key="2">
    <source>
        <dbReference type="PIRSR" id="PIRSR613078-1"/>
    </source>
</evidence>
<dbReference type="InterPro" id="IPR013078">
    <property type="entry name" value="His_Pase_superF_clade-1"/>
</dbReference>
<dbReference type="Gene3D" id="3.40.50.1240">
    <property type="entry name" value="Phosphoglycerate mutase-like"/>
    <property type="match status" value="1"/>
</dbReference>
<dbReference type="GO" id="GO:0045820">
    <property type="term" value="P:negative regulation of glycolytic process"/>
    <property type="evidence" value="ECO:0007669"/>
    <property type="project" value="TreeGrafter"/>
</dbReference>
<evidence type="ECO:0000256" key="3">
    <source>
        <dbReference type="PIRSR" id="PIRSR613078-2"/>
    </source>
</evidence>
<dbReference type="CDD" id="cd07067">
    <property type="entry name" value="HP_PGM_like"/>
    <property type="match status" value="1"/>
</dbReference>
<dbReference type="SMART" id="SM00855">
    <property type="entry name" value="PGAM"/>
    <property type="match status" value="1"/>
</dbReference>
<feature type="active site" description="Tele-phosphohistidine intermediate" evidence="2">
    <location>
        <position position="8"/>
    </location>
</feature>
<name>A0A9D1M1T4_9FIRM</name>
<dbReference type="InterPro" id="IPR051695">
    <property type="entry name" value="Phosphoglycerate_Mutase"/>
</dbReference>
<protein>
    <submittedName>
        <fullName evidence="4">Histidine phosphatase family protein</fullName>
    </submittedName>
</protein>
<evidence type="ECO:0000256" key="1">
    <source>
        <dbReference type="ARBA" id="ARBA00022801"/>
    </source>
</evidence>
<dbReference type="Proteomes" id="UP000824093">
    <property type="component" value="Unassembled WGS sequence"/>
</dbReference>
<evidence type="ECO:0000313" key="5">
    <source>
        <dbReference type="Proteomes" id="UP000824093"/>
    </source>
</evidence>
<dbReference type="InterPro" id="IPR029033">
    <property type="entry name" value="His_PPase_superfam"/>
</dbReference>
<dbReference type="PANTHER" id="PTHR46517">
    <property type="entry name" value="FRUCTOSE-2,6-BISPHOSPHATASE TIGAR"/>
    <property type="match status" value="1"/>
</dbReference>
<dbReference type="AlphaFoldDB" id="A0A9D1M1T4"/>